<keyword evidence="3 12" id="KW-0645">Protease</keyword>
<feature type="region of interest" description="Disordered" evidence="9">
    <location>
        <begin position="1"/>
        <end position="48"/>
    </location>
</feature>
<dbReference type="InterPro" id="IPR001431">
    <property type="entry name" value="Pept_M16_Zn_BS"/>
</dbReference>
<evidence type="ECO:0000256" key="5">
    <source>
        <dbReference type="ARBA" id="ARBA00022801"/>
    </source>
</evidence>
<comment type="cofactor">
    <cofactor evidence="1">
        <name>Zn(2+)</name>
        <dbReference type="ChEBI" id="CHEBI:29105"/>
    </cofactor>
</comment>
<dbReference type="Pfam" id="PF00675">
    <property type="entry name" value="Peptidase_M16"/>
    <property type="match status" value="1"/>
</dbReference>
<dbReference type="PROSITE" id="PS00143">
    <property type="entry name" value="INSULINASE"/>
    <property type="match status" value="1"/>
</dbReference>
<dbReference type="EMBL" id="LPUX01000042">
    <property type="protein sequence ID" value="OAP44251.1"/>
    <property type="molecule type" value="Genomic_DNA"/>
</dbReference>
<keyword evidence="4" id="KW-0479">Metal-binding</keyword>
<keyword evidence="5" id="KW-0378">Hydrolase</keyword>
<accession>A0A178Y9V0</accession>
<feature type="domain" description="Peptidase M16 C-terminal" evidence="11">
    <location>
        <begin position="252"/>
        <end position="434"/>
    </location>
</feature>
<dbReference type="GO" id="GO:0004222">
    <property type="term" value="F:metalloendopeptidase activity"/>
    <property type="evidence" value="ECO:0007669"/>
    <property type="project" value="InterPro"/>
</dbReference>
<dbReference type="AlphaFoldDB" id="A0A178Y9V0"/>
<reference evidence="12 13" key="1">
    <citation type="journal article" date="2016" name="Int. J. Syst. Evol. Microbiol.">
        <title>Ensifer glycinis sp. nov., an novel rhizobial species associated with Glycine spp.</title>
        <authorList>
            <person name="Yan H."/>
            <person name="Yan J."/>
            <person name="Sui X.H."/>
            <person name="Wang E.T."/>
            <person name="Chen W.X."/>
            <person name="Zhang X.X."/>
            <person name="Chen W.F."/>
        </authorList>
    </citation>
    <scope>NUCLEOTIDE SEQUENCE [LARGE SCALE GENOMIC DNA]</scope>
    <source>
        <strain evidence="12 13">CCBAU 23380</strain>
    </source>
</reference>
<evidence type="ECO:0000259" key="10">
    <source>
        <dbReference type="Pfam" id="PF00675"/>
    </source>
</evidence>
<evidence type="ECO:0000256" key="7">
    <source>
        <dbReference type="ARBA" id="ARBA00023049"/>
    </source>
</evidence>
<dbReference type="GO" id="GO:0046872">
    <property type="term" value="F:metal ion binding"/>
    <property type="evidence" value="ECO:0007669"/>
    <property type="project" value="UniProtKB-KW"/>
</dbReference>
<name>A0A178Y9V0_9HYPH</name>
<dbReference type="PANTHER" id="PTHR43690:SF17">
    <property type="entry name" value="PROTEIN YHJJ"/>
    <property type="match status" value="1"/>
</dbReference>
<dbReference type="InterPro" id="IPR050626">
    <property type="entry name" value="Peptidase_M16"/>
</dbReference>
<gene>
    <name evidence="12" type="ORF">AU381_21175</name>
</gene>
<dbReference type="Pfam" id="PF05193">
    <property type="entry name" value="Peptidase_M16_C"/>
    <property type="match status" value="1"/>
</dbReference>
<dbReference type="OrthoDB" id="9811314at2"/>
<keyword evidence="7" id="KW-0482">Metalloprotease</keyword>
<evidence type="ECO:0000256" key="9">
    <source>
        <dbReference type="SAM" id="MobiDB-lite"/>
    </source>
</evidence>
<evidence type="ECO:0000313" key="13">
    <source>
        <dbReference type="Proteomes" id="UP000094025"/>
    </source>
</evidence>
<protein>
    <submittedName>
        <fullName evidence="12">Zinc protease</fullName>
    </submittedName>
</protein>
<evidence type="ECO:0000256" key="8">
    <source>
        <dbReference type="RuleBase" id="RU004447"/>
    </source>
</evidence>
<dbReference type="SUPFAM" id="SSF63411">
    <property type="entry name" value="LuxS/MPP-like metallohydrolase"/>
    <property type="match status" value="2"/>
</dbReference>
<keyword evidence="6" id="KW-0862">Zinc</keyword>
<evidence type="ECO:0000256" key="1">
    <source>
        <dbReference type="ARBA" id="ARBA00001947"/>
    </source>
</evidence>
<comment type="similarity">
    <text evidence="2 8">Belongs to the peptidase M16 family.</text>
</comment>
<dbReference type="InterPro" id="IPR011765">
    <property type="entry name" value="Pept_M16_N"/>
</dbReference>
<dbReference type="InterPro" id="IPR011249">
    <property type="entry name" value="Metalloenz_LuxS/M16"/>
</dbReference>
<evidence type="ECO:0000256" key="3">
    <source>
        <dbReference type="ARBA" id="ARBA00022670"/>
    </source>
</evidence>
<evidence type="ECO:0000256" key="6">
    <source>
        <dbReference type="ARBA" id="ARBA00022833"/>
    </source>
</evidence>
<feature type="domain" description="Peptidase M16 N-terminal" evidence="10">
    <location>
        <begin position="98"/>
        <end position="243"/>
    </location>
</feature>
<organism evidence="12 13">
    <name type="scientific">Sinorhizobium glycinis</name>
    <dbReference type="NCBI Taxonomy" id="1472378"/>
    <lineage>
        <taxon>Bacteria</taxon>
        <taxon>Pseudomonadati</taxon>
        <taxon>Pseudomonadota</taxon>
        <taxon>Alphaproteobacteria</taxon>
        <taxon>Hyphomicrobiales</taxon>
        <taxon>Rhizobiaceae</taxon>
        <taxon>Sinorhizobium/Ensifer group</taxon>
        <taxon>Sinorhizobium</taxon>
    </lineage>
</organism>
<evidence type="ECO:0000313" key="12">
    <source>
        <dbReference type="EMBL" id="OAP44251.1"/>
    </source>
</evidence>
<dbReference type="Gene3D" id="3.30.830.10">
    <property type="entry name" value="Metalloenzyme, LuxS/M16 peptidase-like"/>
    <property type="match status" value="2"/>
</dbReference>
<comment type="caution">
    <text evidence="12">The sequence shown here is derived from an EMBL/GenBank/DDBJ whole genome shotgun (WGS) entry which is preliminary data.</text>
</comment>
<evidence type="ECO:0000256" key="4">
    <source>
        <dbReference type="ARBA" id="ARBA00022723"/>
    </source>
</evidence>
<evidence type="ECO:0000259" key="11">
    <source>
        <dbReference type="Pfam" id="PF05193"/>
    </source>
</evidence>
<dbReference type="GO" id="GO:0006508">
    <property type="term" value="P:proteolysis"/>
    <property type="evidence" value="ECO:0007669"/>
    <property type="project" value="UniProtKB-KW"/>
</dbReference>
<dbReference type="STRING" id="1472378.AU381_21175"/>
<keyword evidence="13" id="KW-1185">Reference proteome</keyword>
<dbReference type="InterPro" id="IPR007863">
    <property type="entry name" value="Peptidase_M16_C"/>
</dbReference>
<dbReference type="PANTHER" id="PTHR43690">
    <property type="entry name" value="NARDILYSIN"/>
    <property type="match status" value="1"/>
</dbReference>
<sequence>MSEPFFMPGSGPAPGHPTAEPWRRRKRWYSPSDGRAGTARSHLPQRSTSHDGVCSRICAFVLCMVALQFLMTSAMAADESPLREAEVANFMLGNGMEVVVIPDHRAPIVTQMIWYKVGNADEPPGKSGIAHFLEHLMFKGTKKHPSGEFSAKIAEIGGEENAFTGSDYTAYHQTVTPESLKTIMEFEADRMRHLVLTDAVIVPERDVILEERRWRVENSPEQLLEEEMQATLYQNHPYRIPTIGWMHEMEQLNREDALKFYDRYYAPNNAILVVAGDVDAGRVRRLADETFGTLPRGPDLPARVRPQEPEQNTKRIVALTDPRVTVPSFQKSWVTTSYGTAEQGEAEALDILSEILGGGTRSRIYQELVVKQAIASSGGAYFNGRSLDPSSFTVFGSPRGEAKIEEVEDAIDAEIRKIIEFGITDVELEKAKNRFVRSIIFARDSQSGMAGIYGAALATGDTAHDVEAWPLRIRAVKAAEVQAAARKYLSPDRSVAGYLLPRESATSGDKSR</sequence>
<proteinExistence type="inferred from homology"/>
<evidence type="ECO:0000256" key="2">
    <source>
        <dbReference type="ARBA" id="ARBA00007261"/>
    </source>
</evidence>
<dbReference type="Proteomes" id="UP000094025">
    <property type="component" value="Unassembled WGS sequence"/>
</dbReference>